<feature type="compositionally biased region" description="Acidic residues" evidence="1">
    <location>
        <begin position="138"/>
        <end position="152"/>
    </location>
</feature>
<evidence type="ECO:0000313" key="2">
    <source>
        <dbReference type="EMBL" id="KHQ53366.1"/>
    </source>
</evidence>
<keyword evidence="3" id="KW-1185">Reference proteome</keyword>
<feature type="region of interest" description="Disordered" evidence="1">
    <location>
        <begin position="127"/>
        <end position="153"/>
    </location>
</feature>
<reference evidence="2 3" key="1">
    <citation type="submission" date="2014-10" db="EMBL/GenBank/DDBJ databases">
        <title>Genome sequence of Ponticoccus sp. strain UMTAT08 isolated from clonal culture of toxic dinoflagellate Alexandrium tamiyavanichii.</title>
        <authorList>
            <person name="Gan H.Y."/>
            <person name="Muhd D.-D."/>
            <person name="Mohd Noor M.E."/>
            <person name="Yeong Y.S."/>
            <person name="Usup G."/>
        </authorList>
    </citation>
    <scope>NUCLEOTIDE SEQUENCE [LARGE SCALE GENOMIC DNA]</scope>
    <source>
        <strain evidence="2 3">UMTAT08</strain>
    </source>
</reference>
<name>A0A0B3S9M0_9RHOB</name>
<gene>
    <name evidence="2" type="ORF">OA50_01895</name>
</gene>
<evidence type="ECO:0000256" key="1">
    <source>
        <dbReference type="SAM" id="MobiDB-lite"/>
    </source>
</evidence>
<proteinExistence type="predicted"/>
<dbReference type="Proteomes" id="UP000030960">
    <property type="component" value="Unassembled WGS sequence"/>
</dbReference>
<accession>A0A0B3S9M0</accession>
<sequence length="295" mass="32158">MPDYLKVFTYELDGLSYTVSLFEDNGTIMADITVLEGAMDVNAIYFGDDDYSGESASLDGPLNMNGARLEDGDIQWDMAQALSDPGLGPDAADKETYLSAGDTLTLELDAESIDDIDVVGIRATSTTTDEGSIKAVSDDPEEPEEPEDPEEPTFEKVYFGTGTNEETGLPDGVAIFGEPFEGNPALPEDQEPTFENYLAYFENEIEGYDITDIVDIRFYTLHEEGYPVELFRIEAPEGGFADADEVLEAYDAAIEAGALDVESGEELMAALSLPEDFEEAPFVEDPDVEDDLEMA</sequence>
<dbReference type="PATRIC" id="fig|1515334.3.peg.1908"/>
<dbReference type="OrthoDB" id="7841616at2"/>
<dbReference type="RefSeq" id="WP_043140235.1">
    <property type="nucleotide sequence ID" value="NZ_JSUQ01000007.1"/>
</dbReference>
<dbReference type="AlphaFoldDB" id="A0A0B3S9M0"/>
<organism evidence="2 3">
    <name type="scientific">Mameliella alba</name>
    <dbReference type="NCBI Taxonomy" id="561184"/>
    <lineage>
        <taxon>Bacteria</taxon>
        <taxon>Pseudomonadati</taxon>
        <taxon>Pseudomonadota</taxon>
        <taxon>Alphaproteobacteria</taxon>
        <taxon>Rhodobacterales</taxon>
        <taxon>Roseobacteraceae</taxon>
        <taxon>Mameliella</taxon>
    </lineage>
</organism>
<comment type="caution">
    <text evidence="2">The sequence shown here is derived from an EMBL/GenBank/DDBJ whole genome shotgun (WGS) entry which is preliminary data.</text>
</comment>
<evidence type="ECO:0000313" key="3">
    <source>
        <dbReference type="Proteomes" id="UP000030960"/>
    </source>
</evidence>
<feature type="region of interest" description="Disordered" evidence="1">
    <location>
        <begin position="275"/>
        <end position="295"/>
    </location>
</feature>
<protein>
    <submittedName>
        <fullName evidence="2">Uncharacterized protein</fullName>
    </submittedName>
</protein>
<dbReference type="EMBL" id="JSUQ01000007">
    <property type="protein sequence ID" value="KHQ53366.1"/>
    <property type="molecule type" value="Genomic_DNA"/>
</dbReference>